<organism evidence="1 2">
    <name type="scientific">Streptomyces xanthophaeus</name>
    <dbReference type="NCBI Taxonomy" id="67385"/>
    <lineage>
        <taxon>Bacteria</taxon>
        <taxon>Bacillati</taxon>
        <taxon>Actinomycetota</taxon>
        <taxon>Actinomycetes</taxon>
        <taxon>Kitasatosporales</taxon>
        <taxon>Streptomycetaceae</taxon>
        <taxon>Streptomyces</taxon>
    </lineage>
</organism>
<keyword evidence="2" id="KW-1185">Reference proteome</keyword>
<evidence type="ECO:0000313" key="2">
    <source>
        <dbReference type="Proteomes" id="UP000600026"/>
    </source>
</evidence>
<gene>
    <name evidence="1" type="ORF">Sxan_57020</name>
</gene>
<dbReference type="EMBL" id="BNEE01000006">
    <property type="protein sequence ID" value="GHI88338.1"/>
    <property type="molecule type" value="Genomic_DNA"/>
</dbReference>
<dbReference type="Proteomes" id="UP000600026">
    <property type="component" value="Unassembled WGS sequence"/>
</dbReference>
<name>A0A919LBP7_9ACTN</name>
<evidence type="ECO:0000313" key="1">
    <source>
        <dbReference type="EMBL" id="GHI88338.1"/>
    </source>
</evidence>
<comment type="caution">
    <text evidence="1">The sequence shown here is derived from an EMBL/GenBank/DDBJ whole genome shotgun (WGS) entry which is preliminary data.</text>
</comment>
<dbReference type="AlphaFoldDB" id="A0A919LBP7"/>
<accession>A0A919LBP7</accession>
<sequence length="185" mass="19240">MFVVRTPARSAAVDADRREFGLLGKRQAGGLALARPAAAGGRSRAVLDLEQDDAGARSRALLGGEFVPGEGDRLAWRVRCWESVRPAPRQGLLPGALLPGLPEGLDDAVLGVLRPVADRGALPAGHLVIDRAGYGPQSSPDLFGTAAELLLHVLLAGAFGSPADPLVTSWTATGRAPGDPEDRCR</sequence>
<protein>
    <submittedName>
        <fullName evidence="1">Uncharacterized protein</fullName>
    </submittedName>
</protein>
<proteinExistence type="predicted"/>
<reference evidence="1" key="1">
    <citation type="submission" date="2020-09" db="EMBL/GenBank/DDBJ databases">
        <title>Whole genome shotgun sequence of Streptomyces xanthophaeus NBRC 12829.</title>
        <authorList>
            <person name="Komaki H."/>
            <person name="Tamura T."/>
        </authorList>
    </citation>
    <scope>NUCLEOTIDE SEQUENCE</scope>
    <source>
        <strain evidence="1">NBRC 12829</strain>
    </source>
</reference>